<gene>
    <name evidence="1" type="ORF">LACBIDRAFT_306387</name>
</gene>
<accession>B0DMS5</accession>
<dbReference type="RefSeq" id="XP_001885360.1">
    <property type="nucleotide sequence ID" value="XM_001885325.1"/>
</dbReference>
<organism evidence="2">
    <name type="scientific">Laccaria bicolor (strain S238N-H82 / ATCC MYA-4686)</name>
    <name type="common">Bicoloured deceiver</name>
    <name type="synonym">Laccaria laccata var. bicolor</name>
    <dbReference type="NCBI Taxonomy" id="486041"/>
    <lineage>
        <taxon>Eukaryota</taxon>
        <taxon>Fungi</taxon>
        <taxon>Dikarya</taxon>
        <taxon>Basidiomycota</taxon>
        <taxon>Agaricomycotina</taxon>
        <taxon>Agaricomycetes</taxon>
        <taxon>Agaricomycetidae</taxon>
        <taxon>Agaricales</taxon>
        <taxon>Agaricineae</taxon>
        <taxon>Hydnangiaceae</taxon>
        <taxon>Laccaria</taxon>
    </lineage>
</organism>
<dbReference type="InParanoid" id="B0DMS5"/>
<dbReference type="GeneID" id="6080918"/>
<reference evidence="1 2" key="1">
    <citation type="journal article" date="2008" name="Nature">
        <title>The genome of Laccaria bicolor provides insights into mycorrhizal symbiosis.</title>
        <authorList>
            <person name="Martin F."/>
            <person name="Aerts A."/>
            <person name="Ahren D."/>
            <person name="Brun A."/>
            <person name="Danchin E.G.J."/>
            <person name="Duchaussoy F."/>
            <person name="Gibon J."/>
            <person name="Kohler A."/>
            <person name="Lindquist E."/>
            <person name="Pereda V."/>
            <person name="Salamov A."/>
            <person name="Shapiro H.J."/>
            <person name="Wuyts J."/>
            <person name="Blaudez D."/>
            <person name="Buee M."/>
            <person name="Brokstein P."/>
            <person name="Canbaeck B."/>
            <person name="Cohen D."/>
            <person name="Courty P.E."/>
            <person name="Coutinho P.M."/>
            <person name="Delaruelle C."/>
            <person name="Detter J.C."/>
            <person name="Deveau A."/>
            <person name="DiFazio S."/>
            <person name="Duplessis S."/>
            <person name="Fraissinet-Tachet L."/>
            <person name="Lucic E."/>
            <person name="Frey-Klett P."/>
            <person name="Fourrey C."/>
            <person name="Feussner I."/>
            <person name="Gay G."/>
            <person name="Grimwood J."/>
            <person name="Hoegger P.J."/>
            <person name="Jain P."/>
            <person name="Kilaru S."/>
            <person name="Labbe J."/>
            <person name="Lin Y.C."/>
            <person name="Legue V."/>
            <person name="Le Tacon F."/>
            <person name="Marmeisse R."/>
            <person name="Melayah D."/>
            <person name="Montanini B."/>
            <person name="Muratet M."/>
            <person name="Nehls U."/>
            <person name="Niculita-Hirzel H."/>
            <person name="Oudot-Le Secq M.P."/>
            <person name="Peter M."/>
            <person name="Quesneville H."/>
            <person name="Rajashekar B."/>
            <person name="Reich M."/>
            <person name="Rouhier N."/>
            <person name="Schmutz J."/>
            <person name="Yin T."/>
            <person name="Chalot M."/>
            <person name="Henrissat B."/>
            <person name="Kuees U."/>
            <person name="Lucas S."/>
            <person name="Van de Peer Y."/>
            <person name="Podila G.K."/>
            <person name="Polle A."/>
            <person name="Pukkila P.J."/>
            <person name="Richardson P.M."/>
            <person name="Rouze P."/>
            <person name="Sanders I.R."/>
            <person name="Stajich J.E."/>
            <person name="Tunlid A."/>
            <person name="Tuskan G."/>
            <person name="Grigoriev I.V."/>
        </authorList>
    </citation>
    <scope>NUCLEOTIDE SEQUENCE [LARGE SCALE GENOMIC DNA]</scope>
    <source>
        <strain evidence="2">S238N-H82 / ATCC MYA-4686</strain>
    </source>
</reference>
<keyword evidence="2" id="KW-1185">Reference proteome</keyword>
<evidence type="ECO:0000313" key="2">
    <source>
        <dbReference type="Proteomes" id="UP000001194"/>
    </source>
</evidence>
<dbReference type="OrthoDB" id="10556062at2759"/>
<protein>
    <submittedName>
        <fullName evidence="1">Predicted protein</fullName>
    </submittedName>
</protein>
<sequence length="110" mass="12972">MTRDSMLKEVLLNGIFADQVWLLGLHALGERQIISYLITHAHPFMRNDPILPVITVQDQIRLQVREKSTYITRRALVVVLRKKSYKRCFFRQFGHANRKGFMKMRTVEEG</sequence>
<name>B0DMS5_LACBS</name>
<dbReference type="STRING" id="486041.B0DMS5"/>
<dbReference type="AlphaFoldDB" id="B0DMS5"/>
<dbReference type="HOGENOM" id="CLU_2171515_0_0_1"/>
<dbReference type="Proteomes" id="UP000001194">
    <property type="component" value="Unassembled WGS sequence"/>
</dbReference>
<proteinExistence type="predicted"/>
<evidence type="ECO:0000313" key="1">
    <source>
        <dbReference type="EMBL" id="EDR04105.1"/>
    </source>
</evidence>
<dbReference type="KEGG" id="lbc:LACBIDRAFT_306387"/>
<dbReference type="EMBL" id="DS547120">
    <property type="protein sequence ID" value="EDR04105.1"/>
    <property type="molecule type" value="Genomic_DNA"/>
</dbReference>